<dbReference type="Gene3D" id="3.40.50.300">
    <property type="entry name" value="P-loop containing nucleotide triphosphate hydrolases"/>
    <property type="match status" value="1"/>
</dbReference>
<reference evidence="7" key="1">
    <citation type="submission" date="2017-02" db="UniProtKB">
        <authorList>
            <consortium name="WormBaseParasite"/>
        </authorList>
    </citation>
    <scope>IDENTIFICATION</scope>
</reference>
<dbReference type="PROSITE" id="PS00113">
    <property type="entry name" value="ADENYLATE_KINASE"/>
    <property type="match status" value="1"/>
</dbReference>
<dbReference type="AlphaFoldDB" id="A0A0R3TDF6"/>
<dbReference type="CDD" id="cd01428">
    <property type="entry name" value="ADK"/>
    <property type="match status" value="1"/>
</dbReference>
<dbReference type="STRING" id="102285.A0A0R3TDF6"/>
<dbReference type="SUPFAM" id="SSF52540">
    <property type="entry name" value="P-loop containing nucleoside triphosphate hydrolases"/>
    <property type="match status" value="1"/>
</dbReference>
<comment type="similarity">
    <text evidence="4">Belongs to the adenylate kinase family.</text>
</comment>
<dbReference type="GO" id="GO:0005524">
    <property type="term" value="F:ATP binding"/>
    <property type="evidence" value="ECO:0007669"/>
    <property type="project" value="InterPro"/>
</dbReference>
<dbReference type="Pfam" id="PF00406">
    <property type="entry name" value="ADK"/>
    <property type="match status" value="1"/>
</dbReference>
<protein>
    <submittedName>
        <fullName evidence="7">Nucleoside-diphosphate kinase</fullName>
    </submittedName>
</protein>
<dbReference type="GO" id="GO:0006139">
    <property type="term" value="P:nucleobase-containing compound metabolic process"/>
    <property type="evidence" value="ECO:0007669"/>
    <property type="project" value="InterPro"/>
</dbReference>
<keyword evidence="2" id="KW-0547">Nucleotide-binding</keyword>
<evidence type="ECO:0000313" key="7">
    <source>
        <dbReference type="WBParaSite" id="HNAJ_0000509501-mRNA-1"/>
    </source>
</evidence>
<dbReference type="EMBL" id="UZAE01004048">
    <property type="protein sequence ID" value="VDO00954.1"/>
    <property type="molecule type" value="Genomic_DNA"/>
</dbReference>
<dbReference type="WBParaSite" id="HNAJ_0000509501-mRNA-1">
    <property type="protein sequence ID" value="HNAJ_0000509501-mRNA-1"/>
    <property type="gene ID" value="HNAJ_0000509501"/>
</dbReference>
<evidence type="ECO:0000256" key="4">
    <source>
        <dbReference type="RuleBase" id="RU003330"/>
    </source>
</evidence>
<dbReference type="InterPro" id="IPR000850">
    <property type="entry name" value="Adenylat/UMP-CMP_kin"/>
</dbReference>
<dbReference type="HAMAP" id="MF_00235">
    <property type="entry name" value="Adenylate_kinase_Adk"/>
    <property type="match status" value="1"/>
</dbReference>
<name>A0A0R3TDF6_RODNA</name>
<reference evidence="5 6" key="2">
    <citation type="submission" date="2018-11" db="EMBL/GenBank/DDBJ databases">
        <authorList>
            <consortium name="Pathogen Informatics"/>
        </authorList>
    </citation>
    <scope>NUCLEOTIDE SEQUENCE [LARGE SCALE GENOMIC DNA]</scope>
</reference>
<dbReference type="OrthoDB" id="442176at2759"/>
<evidence type="ECO:0000256" key="3">
    <source>
        <dbReference type="ARBA" id="ARBA00022777"/>
    </source>
</evidence>
<sequence>MSSGIIARGDPNVDNGFKVVFVLGPPGSGKGTICKIMSPRYVFKHLSAGDLLRKEMSRAESKLSEQIKRHMEEGSMVPVEITCRLLSDAMEETMNTDGNNRFLVDGFPRNEDNKTGWEKFMGHVEVCKVIAVDCPDDVSIKFYHISSSCYS</sequence>
<dbReference type="PANTHER" id="PTHR23359">
    <property type="entry name" value="NUCLEOTIDE KINASE"/>
    <property type="match status" value="1"/>
</dbReference>
<evidence type="ECO:0000256" key="2">
    <source>
        <dbReference type="ARBA" id="ARBA00022741"/>
    </source>
</evidence>
<organism evidence="7">
    <name type="scientific">Rodentolepis nana</name>
    <name type="common">Dwarf tapeworm</name>
    <name type="synonym">Hymenolepis nana</name>
    <dbReference type="NCBI Taxonomy" id="102285"/>
    <lineage>
        <taxon>Eukaryota</taxon>
        <taxon>Metazoa</taxon>
        <taxon>Spiralia</taxon>
        <taxon>Lophotrochozoa</taxon>
        <taxon>Platyhelminthes</taxon>
        <taxon>Cestoda</taxon>
        <taxon>Eucestoda</taxon>
        <taxon>Cyclophyllidea</taxon>
        <taxon>Hymenolepididae</taxon>
        <taxon>Rodentolepis</taxon>
    </lineage>
</organism>
<dbReference type="PRINTS" id="PR00094">
    <property type="entry name" value="ADENYLTKNASE"/>
</dbReference>
<keyword evidence="6" id="KW-1185">Reference proteome</keyword>
<dbReference type="Proteomes" id="UP000278807">
    <property type="component" value="Unassembled WGS sequence"/>
</dbReference>
<evidence type="ECO:0000313" key="5">
    <source>
        <dbReference type="EMBL" id="VDO00954.1"/>
    </source>
</evidence>
<evidence type="ECO:0000313" key="6">
    <source>
        <dbReference type="Proteomes" id="UP000278807"/>
    </source>
</evidence>
<keyword evidence="3 4" id="KW-0418">Kinase</keyword>
<proteinExistence type="inferred from homology"/>
<dbReference type="InterPro" id="IPR027417">
    <property type="entry name" value="P-loop_NTPase"/>
</dbReference>
<dbReference type="GO" id="GO:0019205">
    <property type="term" value="F:nucleobase-containing compound kinase activity"/>
    <property type="evidence" value="ECO:0007669"/>
    <property type="project" value="InterPro"/>
</dbReference>
<evidence type="ECO:0000256" key="1">
    <source>
        <dbReference type="ARBA" id="ARBA00022679"/>
    </source>
</evidence>
<dbReference type="InterPro" id="IPR033690">
    <property type="entry name" value="Adenylat_kinase_CS"/>
</dbReference>
<gene>
    <name evidence="5" type="ORF">HNAJ_LOCUS5094</name>
</gene>
<keyword evidence="1 4" id="KW-0808">Transferase</keyword>
<accession>A0A0R3TDF6</accession>